<evidence type="ECO:0000259" key="1">
    <source>
        <dbReference type="Pfam" id="PF13649"/>
    </source>
</evidence>
<dbReference type="InterPro" id="IPR029063">
    <property type="entry name" value="SAM-dependent_MTases_sf"/>
</dbReference>
<dbReference type="InterPro" id="IPR041698">
    <property type="entry name" value="Methyltransf_25"/>
</dbReference>
<feature type="domain" description="Methyltransferase" evidence="1">
    <location>
        <begin position="41"/>
        <end position="149"/>
    </location>
</feature>
<dbReference type="Proteomes" id="UP000075714">
    <property type="component" value="Unassembled WGS sequence"/>
</dbReference>
<accession>A0A150GJQ8</accession>
<gene>
    <name evidence="2" type="ORF">GPECTOR_18g22</name>
</gene>
<dbReference type="OrthoDB" id="540004at2759"/>
<dbReference type="SUPFAM" id="SSF53335">
    <property type="entry name" value="S-adenosyl-L-methionine-dependent methyltransferases"/>
    <property type="match status" value="1"/>
</dbReference>
<dbReference type="EMBL" id="LSYV01000019">
    <property type="protein sequence ID" value="KXZ50042.1"/>
    <property type="molecule type" value="Genomic_DNA"/>
</dbReference>
<protein>
    <recommendedName>
        <fullName evidence="1">Methyltransferase domain-containing protein</fullName>
    </recommendedName>
</protein>
<proteinExistence type="predicted"/>
<dbReference type="Gene3D" id="3.40.50.150">
    <property type="entry name" value="Vaccinia Virus protein VP39"/>
    <property type="match status" value="1"/>
</dbReference>
<dbReference type="PANTHER" id="PTHR43464">
    <property type="entry name" value="METHYLTRANSFERASE"/>
    <property type="match status" value="1"/>
</dbReference>
<dbReference type="PANTHER" id="PTHR43464:SF23">
    <property type="entry name" value="JUVENILE HORMONE ACID O-METHYLTRANSFERASE"/>
    <property type="match status" value="1"/>
</dbReference>
<name>A0A150GJQ8_GONPE</name>
<dbReference type="GO" id="GO:0010420">
    <property type="term" value="F:polyprenyldihydroxybenzoate methyltransferase activity"/>
    <property type="evidence" value="ECO:0007669"/>
    <property type="project" value="TreeGrafter"/>
</dbReference>
<dbReference type="CDD" id="cd02440">
    <property type="entry name" value="AdoMet_MTases"/>
    <property type="match status" value="1"/>
</dbReference>
<organism evidence="2 3">
    <name type="scientific">Gonium pectorale</name>
    <name type="common">Green alga</name>
    <dbReference type="NCBI Taxonomy" id="33097"/>
    <lineage>
        <taxon>Eukaryota</taxon>
        <taxon>Viridiplantae</taxon>
        <taxon>Chlorophyta</taxon>
        <taxon>core chlorophytes</taxon>
        <taxon>Chlorophyceae</taxon>
        <taxon>CS clade</taxon>
        <taxon>Chlamydomonadales</taxon>
        <taxon>Volvocaceae</taxon>
        <taxon>Gonium</taxon>
    </lineage>
</organism>
<sequence length="215" mass="23604">MASSYSLRFSCLWIAVVENVLTWPQKFVRDLVLRRGFSGRVLDAGCGIGDNALYIAKACPGAEVVAVDVVARCLEFASAKAGLRGMRGRVALEVGDLLQQDPERMPDTLGPRANGSYSVVLDSYTFDSLGDPERERYVPTLSRLLRPGGLIYMSCMSEEETRPGGARRVPIGDILLIFNKSTGWDVEGIEGSTMELHPTFWGGKAKARLFTIRKL</sequence>
<dbReference type="Pfam" id="PF13649">
    <property type="entry name" value="Methyltransf_25"/>
    <property type="match status" value="1"/>
</dbReference>
<reference evidence="3" key="1">
    <citation type="journal article" date="2016" name="Nat. Commun.">
        <title>The Gonium pectorale genome demonstrates co-option of cell cycle regulation during the evolution of multicellularity.</title>
        <authorList>
            <person name="Hanschen E.R."/>
            <person name="Marriage T.N."/>
            <person name="Ferris P.J."/>
            <person name="Hamaji T."/>
            <person name="Toyoda A."/>
            <person name="Fujiyama A."/>
            <person name="Neme R."/>
            <person name="Noguchi H."/>
            <person name="Minakuchi Y."/>
            <person name="Suzuki M."/>
            <person name="Kawai-Toyooka H."/>
            <person name="Smith D.R."/>
            <person name="Sparks H."/>
            <person name="Anderson J."/>
            <person name="Bakaric R."/>
            <person name="Luria V."/>
            <person name="Karger A."/>
            <person name="Kirschner M.W."/>
            <person name="Durand P.M."/>
            <person name="Michod R.E."/>
            <person name="Nozaki H."/>
            <person name="Olson B.J."/>
        </authorList>
    </citation>
    <scope>NUCLEOTIDE SEQUENCE [LARGE SCALE GENOMIC DNA]</scope>
    <source>
        <strain evidence="3">NIES-2863</strain>
    </source>
</reference>
<dbReference type="AlphaFoldDB" id="A0A150GJQ8"/>
<evidence type="ECO:0000313" key="2">
    <source>
        <dbReference type="EMBL" id="KXZ50042.1"/>
    </source>
</evidence>
<evidence type="ECO:0000313" key="3">
    <source>
        <dbReference type="Proteomes" id="UP000075714"/>
    </source>
</evidence>
<comment type="caution">
    <text evidence="2">The sequence shown here is derived from an EMBL/GenBank/DDBJ whole genome shotgun (WGS) entry which is preliminary data.</text>
</comment>
<keyword evidence="3" id="KW-1185">Reference proteome</keyword>